<proteinExistence type="predicted"/>
<keyword evidence="3" id="KW-1185">Reference proteome</keyword>
<name>A0A7K3VUX2_9ACTN</name>
<feature type="compositionally biased region" description="Basic and acidic residues" evidence="1">
    <location>
        <begin position="16"/>
        <end position="30"/>
    </location>
</feature>
<sequence length="56" mass="5982">MDRDPGRQTGDYNSDLVHEEVGARDHRPAGEHGGAPPAGSRDDPGGDLGYDEAHDR</sequence>
<evidence type="ECO:0000313" key="2">
    <source>
        <dbReference type="EMBL" id="NEK56445.1"/>
    </source>
</evidence>
<gene>
    <name evidence="2" type="ORF">GCU56_00965</name>
</gene>
<accession>A0A7K3VUX2</accession>
<protein>
    <submittedName>
        <fullName evidence="2">Uncharacterized protein</fullName>
    </submittedName>
</protein>
<reference evidence="2 3" key="1">
    <citation type="submission" date="2020-02" db="EMBL/GenBank/DDBJ databases">
        <title>Geodermatophilus sabuli CPCC 205279 I12A-02694.</title>
        <authorList>
            <person name="Jiang Z."/>
        </authorList>
    </citation>
    <scope>NUCLEOTIDE SEQUENCE [LARGE SCALE GENOMIC DNA]</scope>
    <source>
        <strain evidence="2 3">I12A-02694</strain>
    </source>
</reference>
<comment type="caution">
    <text evidence="2">The sequence shown here is derived from an EMBL/GenBank/DDBJ whole genome shotgun (WGS) entry which is preliminary data.</text>
</comment>
<dbReference type="Proteomes" id="UP000470246">
    <property type="component" value="Unassembled WGS sequence"/>
</dbReference>
<evidence type="ECO:0000256" key="1">
    <source>
        <dbReference type="SAM" id="MobiDB-lite"/>
    </source>
</evidence>
<dbReference type="EMBL" id="JAAGWF010000002">
    <property type="protein sequence ID" value="NEK56445.1"/>
    <property type="molecule type" value="Genomic_DNA"/>
</dbReference>
<dbReference type="RefSeq" id="WP_163479632.1">
    <property type="nucleotide sequence ID" value="NZ_JAAGWF010000002.1"/>
</dbReference>
<evidence type="ECO:0000313" key="3">
    <source>
        <dbReference type="Proteomes" id="UP000470246"/>
    </source>
</evidence>
<organism evidence="2 3">
    <name type="scientific">Geodermatophilus sabuli</name>
    <dbReference type="NCBI Taxonomy" id="1564158"/>
    <lineage>
        <taxon>Bacteria</taxon>
        <taxon>Bacillati</taxon>
        <taxon>Actinomycetota</taxon>
        <taxon>Actinomycetes</taxon>
        <taxon>Geodermatophilales</taxon>
        <taxon>Geodermatophilaceae</taxon>
        <taxon>Geodermatophilus</taxon>
    </lineage>
</organism>
<dbReference type="AlphaFoldDB" id="A0A7K3VUX2"/>
<feature type="region of interest" description="Disordered" evidence="1">
    <location>
        <begin position="1"/>
        <end position="56"/>
    </location>
</feature>